<gene>
    <name evidence="2" type="ORF">QR680_011057</name>
</gene>
<feature type="compositionally biased region" description="Basic and acidic residues" evidence="1">
    <location>
        <begin position="19"/>
        <end position="29"/>
    </location>
</feature>
<dbReference type="EMBL" id="JAUCMV010000001">
    <property type="protein sequence ID" value="KAK0428871.1"/>
    <property type="molecule type" value="Genomic_DNA"/>
</dbReference>
<reference evidence="2" key="1">
    <citation type="submission" date="2023-06" db="EMBL/GenBank/DDBJ databases">
        <title>Genomic analysis of the entomopathogenic nematode Steinernema hermaphroditum.</title>
        <authorList>
            <person name="Schwarz E.M."/>
            <person name="Heppert J.K."/>
            <person name="Baniya A."/>
            <person name="Schwartz H.T."/>
            <person name="Tan C.-H."/>
            <person name="Antoshechkin I."/>
            <person name="Sternberg P.W."/>
            <person name="Goodrich-Blair H."/>
            <person name="Dillman A.R."/>
        </authorList>
    </citation>
    <scope>NUCLEOTIDE SEQUENCE</scope>
    <source>
        <strain evidence="2">PS9179</strain>
        <tissue evidence="2">Whole animal</tissue>
    </source>
</reference>
<protein>
    <recommendedName>
        <fullName evidence="4">Activin types I and II receptor domain-containing protein</fullName>
    </recommendedName>
</protein>
<accession>A0AA39IQY4</accession>
<proteinExistence type="predicted"/>
<dbReference type="Proteomes" id="UP001175271">
    <property type="component" value="Unassembled WGS sequence"/>
</dbReference>
<organism evidence="2 3">
    <name type="scientific">Steinernema hermaphroditum</name>
    <dbReference type="NCBI Taxonomy" id="289476"/>
    <lineage>
        <taxon>Eukaryota</taxon>
        <taxon>Metazoa</taxon>
        <taxon>Ecdysozoa</taxon>
        <taxon>Nematoda</taxon>
        <taxon>Chromadorea</taxon>
        <taxon>Rhabditida</taxon>
        <taxon>Tylenchina</taxon>
        <taxon>Panagrolaimomorpha</taxon>
        <taxon>Strongyloidoidea</taxon>
        <taxon>Steinernematidae</taxon>
        <taxon>Steinernema</taxon>
    </lineage>
</organism>
<evidence type="ECO:0000313" key="2">
    <source>
        <dbReference type="EMBL" id="KAK0428871.1"/>
    </source>
</evidence>
<sequence length="184" mass="20631">MQICVYFCKTRQNKRIKGDRSVDSAESKRQSLVSPTEDSFARLHSDSRDSSCFAARRSTAPAMKTSTLVLLGLVAATLIVDPISSLRCRVYRNNKGIVERKEGEKECKPKELCSSFRFIGVAQHVSDNDCIPLEGCPVLNKMTTDRFNQMTTYCCETDLCNPILPLPTKPPGPGRRWRRNAKAV</sequence>
<keyword evidence="3" id="KW-1185">Reference proteome</keyword>
<dbReference type="AlphaFoldDB" id="A0AA39IQY4"/>
<name>A0AA39IQY4_9BILA</name>
<feature type="region of interest" description="Disordered" evidence="1">
    <location>
        <begin position="19"/>
        <end position="43"/>
    </location>
</feature>
<evidence type="ECO:0008006" key="4">
    <source>
        <dbReference type="Google" id="ProtNLM"/>
    </source>
</evidence>
<dbReference type="SUPFAM" id="SSF57302">
    <property type="entry name" value="Snake toxin-like"/>
    <property type="match status" value="1"/>
</dbReference>
<comment type="caution">
    <text evidence="2">The sequence shown here is derived from an EMBL/GenBank/DDBJ whole genome shotgun (WGS) entry which is preliminary data.</text>
</comment>
<evidence type="ECO:0000256" key="1">
    <source>
        <dbReference type="SAM" id="MobiDB-lite"/>
    </source>
</evidence>
<evidence type="ECO:0000313" key="3">
    <source>
        <dbReference type="Proteomes" id="UP001175271"/>
    </source>
</evidence>
<dbReference type="InterPro" id="IPR045860">
    <property type="entry name" value="Snake_toxin-like_sf"/>
</dbReference>